<evidence type="ECO:0000313" key="6">
    <source>
        <dbReference type="EMBL" id="OZI34032.1"/>
    </source>
</evidence>
<evidence type="ECO:0000256" key="1">
    <source>
        <dbReference type="ARBA" id="ARBA00005695"/>
    </source>
</evidence>
<reference evidence="7" key="1">
    <citation type="submission" date="2017-05" db="EMBL/GenBank/DDBJ databases">
        <title>Complete and WGS of Bordetella genogroups.</title>
        <authorList>
            <person name="Spilker T."/>
            <person name="Lipuma J."/>
        </authorList>
    </citation>
    <scope>NUCLEOTIDE SEQUENCE [LARGE SCALE GENOMIC DNA]</scope>
    <source>
        <strain evidence="7">AU16122</strain>
    </source>
</reference>
<dbReference type="Gene3D" id="3.40.190.10">
    <property type="entry name" value="Periplasmic binding protein-like II"/>
    <property type="match status" value="1"/>
</dbReference>
<comment type="similarity">
    <text evidence="1">Belongs to the bacterial solute-binding protein 5 family.</text>
</comment>
<dbReference type="GO" id="GO:0043190">
    <property type="term" value="C:ATP-binding cassette (ABC) transporter complex"/>
    <property type="evidence" value="ECO:0007669"/>
    <property type="project" value="InterPro"/>
</dbReference>
<dbReference type="PIRSF" id="PIRSF002741">
    <property type="entry name" value="MppA"/>
    <property type="match status" value="1"/>
</dbReference>
<dbReference type="InterPro" id="IPR030678">
    <property type="entry name" value="Peptide/Ni-bd"/>
</dbReference>
<dbReference type="EMBL" id="NEVM01000002">
    <property type="protein sequence ID" value="OZI34032.1"/>
    <property type="molecule type" value="Genomic_DNA"/>
</dbReference>
<keyword evidence="3 4" id="KW-0732">Signal</keyword>
<evidence type="ECO:0000256" key="3">
    <source>
        <dbReference type="ARBA" id="ARBA00022729"/>
    </source>
</evidence>
<evidence type="ECO:0000256" key="4">
    <source>
        <dbReference type="SAM" id="SignalP"/>
    </source>
</evidence>
<organism evidence="6 7">
    <name type="scientific">Bordetella genomosp. 10</name>
    <dbReference type="NCBI Taxonomy" id="1416804"/>
    <lineage>
        <taxon>Bacteria</taxon>
        <taxon>Pseudomonadati</taxon>
        <taxon>Pseudomonadota</taxon>
        <taxon>Betaproteobacteria</taxon>
        <taxon>Burkholderiales</taxon>
        <taxon>Alcaligenaceae</taxon>
        <taxon>Bordetella</taxon>
    </lineage>
</organism>
<dbReference type="Gene3D" id="3.10.105.10">
    <property type="entry name" value="Dipeptide-binding Protein, Domain 3"/>
    <property type="match status" value="1"/>
</dbReference>
<keyword evidence="7" id="KW-1185">Reference proteome</keyword>
<dbReference type="InterPro" id="IPR039424">
    <property type="entry name" value="SBP_5"/>
</dbReference>
<feature type="signal peptide" evidence="4">
    <location>
        <begin position="1"/>
        <end position="22"/>
    </location>
</feature>
<dbReference type="Proteomes" id="UP000216020">
    <property type="component" value="Unassembled WGS sequence"/>
</dbReference>
<evidence type="ECO:0000313" key="7">
    <source>
        <dbReference type="Proteomes" id="UP000216020"/>
    </source>
</evidence>
<dbReference type="PANTHER" id="PTHR30290">
    <property type="entry name" value="PERIPLASMIC BINDING COMPONENT OF ABC TRANSPORTER"/>
    <property type="match status" value="1"/>
</dbReference>
<dbReference type="OrthoDB" id="9801799at2"/>
<dbReference type="InterPro" id="IPR000914">
    <property type="entry name" value="SBP_5_dom"/>
</dbReference>
<dbReference type="GO" id="GO:0015833">
    <property type="term" value="P:peptide transport"/>
    <property type="evidence" value="ECO:0007669"/>
    <property type="project" value="TreeGrafter"/>
</dbReference>
<evidence type="ECO:0000256" key="2">
    <source>
        <dbReference type="ARBA" id="ARBA00022448"/>
    </source>
</evidence>
<feature type="chain" id="PRO_5012379193" evidence="4">
    <location>
        <begin position="23"/>
        <end position="522"/>
    </location>
</feature>
<dbReference type="Gene3D" id="3.90.76.10">
    <property type="entry name" value="Dipeptide-binding Protein, Domain 1"/>
    <property type="match status" value="1"/>
</dbReference>
<name>A0A261SAR7_9BORD</name>
<dbReference type="SUPFAM" id="SSF53850">
    <property type="entry name" value="Periplasmic binding protein-like II"/>
    <property type="match status" value="1"/>
</dbReference>
<accession>A0A261SAR7</accession>
<dbReference type="GO" id="GO:1904680">
    <property type="term" value="F:peptide transmembrane transporter activity"/>
    <property type="evidence" value="ECO:0007669"/>
    <property type="project" value="TreeGrafter"/>
</dbReference>
<keyword evidence="2" id="KW-0813">Transport</keyword>
<evidence type="ECO:0000259" key="5">
    <source>
        <dbReference type="Pfam" id="PF00496"/>
    </source>
</evidence>
<dbReference type="CDD" id="cd08498">
    <property type="entry name" value="PBP2_NikA_DppA_OppA_like_2"/>
    <property type="match status" value="1"/>
</dbReference>
<dbReference type="AlphaFoldDB" id="A0A261SAR7"/>
<gene>
    <name evidence="6" type="ORF">CAL29_10755</name>
</gene>
<comment type="caution">
    <text evidence="6">The sequence shown here is derived from an EMBL/GenBank/DDBJ whole genome shotgun (WGS) entry which is preliminary data.</text>
</comment>
<dbReference type="Pfam" id="PF00496">
    <property type="entry name" value="SBP_bac_5"/>
    <property type="match status" value="1"/>
</dbReference>
<dbReference type="GO" id="GO:0030288">
    <property type="term" value="C:outer membrane-bounded periplasmic space"/>
    <property type="evidence" value="ECO:0007669"/>
    <property type="project" value="UniProtKB-ARBA"/>
</dbReference>
<dbReference type="PANTHER" id="PTHR30290:SF9">
    <property type="entry name" value="OLIGOPEPTIDE-BINDING PROTEIN APPA"/>
    <property type="match status" value="1"/>
</dbReference>
<proteinExistence type="inferred from homology"/>
<dbReference type="RefSeq" id="WP_094853038.1">
    <property type="nucleotide sequence ID" value="NZ_NEVM01000002.1"/>
</dbReference>
<feature type="domain" description="Solute-binding protein family 5" evidence="5">
    <location>
        <begin position="66"/>
        <end position="431"/>
    </location>
</feature>
<sequence>MKTHARTLLLAALLAASAAASAQTLRIGFADPVSSADPQLNNHAGDRSLALQIYDSIVDRRDSGDYPMLAQSWKRLDDKTWEFALNPNIKWQDGQPFTADDLVFSFERARKVPGSVASYAGRLRTVEQVIAKDPHTLIIKTNVPAPGLLTDIGAIYVVSRHAGANATTEDYNSAKAAIGTGPYKLVSYQPGDRSELVRNDLYWGAKPAWEKVDYRYINNGAARTAALLAGDVDVIDKVSPSDLAKLKQSPNVAIYAYPGLRNLLIQPSFRPGPNEFITDNDGKPLPQNPLTDVRVRRALSLAINRKAIVDRIMQGTVTGSNQDMPPKTIGYNPDIKDIPYDPEGARKLLAEAGFPQGFKLTVHVPNDRYPLAPETMQAVAQFWTRIGVKTNVEAVPWSIYSGRANKNDYAVSVLAWGNGTGELGYALVNVFATVNPAKGLGNSNWGHYSNPELDKAMVASGEEFDDAKRAEILRHAARILSDDVGVIPLYHYQNIWAARKGLKVEPYVSDRTSAQMVTRVQP</sequence>
<protein>
    <submittedName>
        <fullName evidence="6">ABC transporter substrate-binding protein</fullName>
    </submittedName>
</protein>